<sequence length="291" mass="34139">MYKSIENLSISLLNVGYVNLNEAWDFENVISPFFRLYYITDGDAYVYHHQKRYDLKPGYMYLIPSFTYSHYKCSGSMSQYYISALEVSTTGVSVFSVLNFLYEIEGDEFSLMCFKRILELNPNRTIVKDDPKVYDNPTGLDFFRNENKKLSESTYLETRDLLLALLSKFISSAKEVDFTDKTSKIGRIANYIEINLATEITVKDLADVCHLNVDYFSRLFKQTYHIRPNEYIQKKRVERAQLLLIASSDSLKEIADKVGFTSVTYFSRVFKKHTKKSPLQYRKEQWTFKKE</sequence>
<dbReference type="PRINTS" id="PR00032">
    <property type="entry name" value="HTHARAC"/>
</dbReference>
<dbReference type="PROSITE" id="PS01124">
    <property type="entry name" value="HTH_ARAC_FAMILY_2"/>
    <property type="match status" value="1"/>
</dbReference>
<protein>
    <submittedName>
        <fullName evidence="5">AraC family transcriptional regulator</fullName>
    </submittedName>
</protein>
<name>A0A1B1Y538_9FLAO</name>
<evidence type="ECO:0000256" key="2">
    <source>
        <dbReference type="ARBA" id="ARBA00023125"/>
    </source>
</evidence>
<keyword evidence="3" id="KW-0804">Transcription</keyword>
<dbReference type="Gene3D" id="1.10.10.60">
    <property type="entry name" value="Homeodomain-like"/>
    <property type="match status" value="2"/>
</dbReference>
<dbReference type="PANTHER" id="PTHR43280">
    <property type="entry name" value="ARAC-FAMILY TRANSCRIPTIONAL REGULATOR"/>
    <property type="match status" value="1"/>
</dbReference>
<keyword evidence="6" id="KW-1185">Reference proteome</keyword>
<dbReference type="PROSITE" id="PS00041">
    <property type="entry name" value="HTH_ARAC_FAMILY_1"/>
    <property type="match status" value="1"/>
</dbReference>
<proteinExistence type="predicted"/>
<dbReference type="InterPro" id="IPR020449">
    <property type="entry name" value="Tscrpt_reg_AraC-type_HTH"/>
</dbReference>
<gene>
    <name evidence="5" type="ORF">AXE80_06210</name>
</gene>
<dbReference type="AlphaFoldDB" id="A0A1B1Y538"/>
<evidence type="ECO:0000256" key="1">
    <source>
        <dbReference type="ARBA" id="ARBA00023015"/>
    </source>
</evidence>
<dbReference type="PANTHER" id="PTHR43280:SF28">
    <property type="entry name" value="HTH-TYPE TRANSCRIPTIONAL ACTIVATOR RHAS"/>
    <property type="match status" value="1"/>
</dbReference>
<dbReference type="KEGG" id="wfu:AXE80_06210"/>
<dbReference type="OrthoDB" id="1007602at2"/>
<keyword evidence="1" id="KW-0805">Transcription regulation</keyword>
<evidence type="ECO:0000259" key="4">
    <source>
        <dbReference type="PROSITE" id="PS01124"/>
    </source>
</evidence>
<dbReference type="RefSeq" id="WP_068825465.1">
    <property type="nucleotide sequence ID" value="NZ_CP014224.1"/>
</dbReference>
<evidence type="ECO:0000313" key="6">
    <source>
        <dbReference type="Proteomes" id="UP000092967"/>
    </source>
</evidence>
<dbReference type="InterPro" id="IPR037923">
    <property type="entry name" value="HTH-like"/>
</dbReference>
<evidence type="ECO:0000256" key="3">
    <source>
        <dbReference type="ARBA" id="ARBA00023163"/>
    </source>
</evidence>
<accession>A0A1B1Y538</accession>
<organism evidence="5 6">
    <name type="scientific">Wenyingzhuangia fucanilytica</name>
    <dbReference type="NCBI Taxonomy" id="1790137"/>
    <lineage>
        <taxon>Bacteria</taxon>
        <taxon>Pseudomonadati</taxon>
        <taxon>Bacteroidota</taxon>
        <taxon>Flavobacteriia</taxon>
        <taxon>Flavobacteriales</taxon>
        <taxon>Flavobacteriaceae</taxon>
        <taxon>Wenyingzhuangia</taxon>
    </lineage>
</organism>
<dbReference type="GO" id="GO:0003700">
    <property type="term" value="F:DNA-binding transcription factor activity"/>
    <property type="evidence" value="ECO:0007669"/>
    <property type="project" value="InterPro"/>
</dbReference>
<evidence type="ECO:0000313" key="5">
    <source>
        <dbReference type="EMBL" id="ANW95896.1"/>
    </source>
</evidence>
<dbReference type="Proteomes" id="UP000092967">
    <property type="component" value="Chromosome"/>
</dbReference>
<dbReference type="SUPFAM" id="SSF46689">
    <property type="entry name" value="Homeodomain-like"/>
    <property type="match status" value="2"/>
</dbReference>
<dbReference type="InterPro" id="IPR018062">
    <property type="entry name" value="HTH_AraC-typ_CS"/>
</dbReference>
<feature type="domain" description="HTH araC/xylS-type" evidence="4">
    <location>
        <begin position="186"/>
        <end position="284"/>
    </location>
</feature>
<dbReference type="GO" id="GO:0043565">
    <property type="term" value="F:sequence-specific DNA binding"/>
    <property type="evidence" value="ECO:0007669"/>
    <property type="project" value="InterPro"/>
</dbReference>
<reference evidence="5 6" key="1">
    <citation type="submission" date="2016-02" db="EMBL/GenBank/DDBJ databases">
        <authorList>
            <person name="Wen L."/>
            <person name="He K."/>
            <person name="Yang H."/>
        </authorList>
    </citation>
    <scope>NUCLEOTIDE SEQUENCE [LARGE SCALE GENOMIC DNA]</scope>
    <source>
        <strain evidence="5 6">CZ1127</strain>
    </source>
</reference>
<dbReference type="SMART" id="SM00342">
    <property type="entry name" value="HTH_ARAC"/>
    <property type="match status" value="1"/>
</dbReference>
<dbReference type="Pfam" id="PF12833">
    <property type="entry name" value="HTH_18"/>
    <property type="match status" value="1"/>
</dbReference>
<dbReference type="EMBL" id="CP014224">
    <property type="protein sequence ID" value="ANW95896.1"/>
    <property type="molecule type" value="Genomic_DNA"/>
</dbReference>
<dbReference type="InterPro" id="IPR018060">
    <property type="entry name" value="HTH_AraC"/>
</dbReference>
<dbReference type="InterPro" id="IPR009057">
    <property type="entry name" value="Homeodomain-like_sf"/>
</dbReference>
<keyword evidence="2" id="KW-0238">DNA-binding</keyword>
<dbReference type="STRING" id="1790137.AXE80_06210"/>
<dbReference type="SUPFAM" id="SSF51215">
    <property type="entry name" value="Regulatory protein AraC"/>
    <property type="match status" value="1"/>
</dbReference>